<evidence type="ECO:0000313" key="2">
    <source>
        <dbReference type="Proteomes" id="UP000182110"/>
    </source>
</evidence>
<accession>A0AAN2PCM8</accession>
<protein>
    <submittedName>
        <fullName evidence="1">Uncharacterized protein</fullName>
    </submittedName>
</protein>
<keyword evidence="2" id="KW-1185">Reference proteome</keyword>
<proteinExistence type="predicted"/>
<name>A0AAN2PCM8_9BACI</name>
<gene>
    <name evidence="1" type="ORF">BN1180_00134</name>
</gene>
<dbReference type="Proteomes" id="UP000182110">
    <property type="component" value="Unassembled WGS sequence"/>
</dbReference>
<evidence type="ECO:0000313" key="1">
    <source>
        <dbReference type="EMBL" id="CEG30039.1"/>
    </source>
</evidence>
<comment type="caution">
    <text evidence="1">The sequence shown here is derived from an EMBL/GenBank/DDBJ whole genome shotgun (WGS) entry which is preliminary data.</text>
</comment>
<organism evidence="1 2">
    <name type="scientific">Peribacillus simplex</name>
    <dbReference type="NCBI Taxonomy" id="1478"/>
    <lineage>
        <taxon>Bacteria</taxon>
        <taxon>Bacillati</taxon>
        <taxon>Bacillota</taxon>
        <taxon>Bacilli</taxon>
        <taxon>Bacillales</taxon>
        <taxon>Bacillaceae</taxon>
        <taxon>Peribacillus</taxon>
    </lineage>
</organism>
<dbReference type="RefSeq" id="WP_072272197.1">
    <property type="nucleotide sequence ID" value="NZ_CCXW01000001.1"/>
</dbReference>
<dbReference type="AlphaFoldDB" id="A0AAN2PCM8"/>
<dbReference type="EMBL" id="CCXW01000001">
    <property type="protein sequence ID" value="CEG30039.1"/>
    <property type="molecule type" value="Genomic_DNA"/>
</dbReference>
<sequence length="138" mass="16092">MRVIDEILDDLLTAATDLNAGNLSREEFNLTVDLLIRRVNQVRINYEGARIHVFQRVFNQLLFSAKFKAMEGLKEFKEAATHKKSFNNRIRGILGQKLHFLSLYRTIKANRDGYRDRNGYYLKSDIEIFVLEGGETHE</sequence>
<reference evidence="1 2" key="1">
    <citation type="journal article" date="2014" name="Genome Announc.">
        <title>Genome Sequence of Bacillus simplex Strain P558, Isolated from a Human Fecal Sample.</title>
        <authorList>
            <person name="Croce O."/>
            <person name="Hugon P."/>
            <person name="Lagier J.C."/>
            <person name="Bibi F."/>
            <person name="Robert C."/>
            <person name="Azhar E.I."/>
            <person name="Raoult D."/>
            <person name="Fournier P.E."/>
        </authorList>
    </citation>
    <scope>NUCLEOTIDE SEQUENCE [LARGE SCALE GENOMIC DNA]</scope>
    <source>
        <strain evidence="1 2">P558</strain>
    </source>
</reference>